<evidence type="ECO:0000313" key="2">
    <source>
        <dbReference type="EMBL" id="KAK9280909.1"/>
    </source>
</evidence>
<name>A0AAP0RR97_LIQFO</name>
<proteinExistence type="predicted"/>
<keyword evidence="3" id="KW-1185">Reference proteome</keyword>
<accession>A0AAP0RR97</accession>
<feature type="compositionally biased region" description="Polar residues" evidence="1">
    <location>
        <begin position="136"/>
        <end position="145"/>
    </location>
</feature>
<dbReference type="AlphaFoldDB" id="A0AAP0RR97"/>
<reference evidence="2 3" key="1">
    <citation type="journal article" date="2024" name="Plant J.">
        <title>Genome sequences and population genomics reveal climatic adaptation and genomic divergence between two closely related sweetgum species.</title>
        <authorList>
            <person name="Xu W.Q."/>
            <person name="Ren C.Q."/>
            <person name="Zhang X.Y."/>
            <person name="Comes H.P."/>
            <person name="Liu X.H."/>
            <person name="Li Y.G."/>
            <person name="Kettle C.J."/>
            <person name="Jalonen R."/>
            <person name="Gaisberger H."/>
            <person name="Ma Y.Z."/>
            <person name="Qiu Y.X."/>
        </authorList>
    </citation>
    <scope>NUCLEOTIDE SEQUENCE [LARGE SCALE GENOMIC DNA]</scope>
    <source>
        <strain evidence="2">Hangzhou</strain>
    </source>
</reference>
<organism evidence="2 3">
    <name type="scientific">Liquidambar formosana</name>
    <name type="common">Formosan gum</name>
    <dbReference type="NCBI Taxonomy" id="63359"/>
    <lineage>
        <taxon>Eukaryota</taxon>
        <taxon>Viridiplantae</taxon>
        <taxon>Streptophyta</taxon>
        <taxon>Embryophyta</taxon>
        <taxon>Tracheophyta</taxon>
        <taxon>Spermatophyta</taxon>
        <taxon>Magnoliopsida</taxon>
        <taxon>eudicotyledons</taxon>
        <taxon>Gunneridae</taxon>
        <taxon>Pentapetalae</taxon>
        <taxon>Saxifragales</taxon>
        <taxon>Altingiaceae</taxon>
        <taxon>Liquidambar</taxon>
    </lineage>
</organism>
<protein>
    <submittedName>
        <fullName evidence="2">Uncharacterized protein</fullName>
    </submittedName>
</protein>
<dbReference type="EMBL" id="JBBPBK010000007">
    <property type="protein sequence ID" value="KAK9280909.1"/>
    <property type="molecule type" value="Genomic_DNA"/>
</dbReference>
<comment type="caution">
    <text evidence="2">The sequence shown here is derived from an EMBL/GenBank/DDBJ whole genome shotgun (WGS) entry which is preliminary data.</text>
</comment>
<dbReference type="Proteomes" id="UP001415857">
    <property type="component" value="Unassembled WGS sequence"/>
</dbReference>
<sequence>MKFTIVDTSLVHGEERSKVKLLKSLPIDTTNVSSPSCLSCETDQDISEEWEDEAEEINTSNPLEDVTARGACADSAECVTSILDNGVPADPSIAAVENHEGQSTGAYDDEQSTKKMKYQFSRNAKSGHSKYLAPVTRQQLTASGNEDSRHSRESKLNEENSHFQSNSPDACENMPFQEGPSQNLSSTSSSAQGTCLGGSNEGTLNENCLDAELLPEKPLPLKLIDLNLPHIPPDFGTDEPFAMDMVHNHDNPCANKLSTPSETSEQPEPLKISDGGASIEQPSIMNGRRQSTRNRPLTTKALEALACGFFNTKRKRKRVEALPQNNSMPRSSRRVCEDNF</sequence>
<gene>
    <name evidence="2" type="ORF">L1049_003800</name>
</gene>
<feature type="region of interest" description="Disordered" evidence="1">
    <location>
        <begin position="258"/>
        <end position="295"/>
    </location>
</feature>
<evidence type="ECO:0000256" key="1">
    <source>
        <dbReference type="SAM" id="MobiDB-lite"/>
    </source>
</evidence>
<feature type="region of interest" description="Disordered" evidence="1">
    <location>
        <begin position="120"/>
        <end position="198"/>
    </location>
</feature>
<feature type="compositionally biased region" description="Basic and acidic residues" evidence="1">
    <location>
        <begin position="146"/>
        <end position="161"/>
    </location>
</feature>
<feature type="region of interest" description="Disordered" evidence="1">
    <location>
        <begin position="320"/>
        <end position="340"/>
    </location>
</feature>
<evidence type="ECO:0000313" key="3">
    <source>
        <dbReference type="Proteomes" id="UP001415857"/>
    </source>
</evidence>